<proteinExistence type="inferred from homology"/>
<dbReference type="RefSeq" id="WP_152432213.1">
    <property type="nucleotide sequence ID" value="NZ_CBCSDK010000008.1"/>
</dbReference>
<protein>
    <submittedName>
        <fullName evidence="12">Outer membrane usher protein PapC</fullName>
    </submittedName>
</protein>
<evidence type="ECO:0000256" key="9">
    <source>
        <dbReference type="SAM" id="SignalP"/>
    </source>
</evidence>
<dbReference type="GO" id="GO:0009297">
    <property type="term" value="P:pilus assembly"/>
    <property type="evidence" value="ECO:0007669"/>
    <property type="project" value="InterPro"/>
</dbReference>
<keyword evidence="7" id="KW-0472">Membrane</keyword>
<accession>A0A5P9CQE5</accession>
<dbReference type="EMBL" id="CP045351">
    <property type="protein sequence ID" value="QFT28173.1"/>
    <property type="molecule type" value="Genomic_DNA"/>
</dbReference>
<comment type="subcellular location">
    <subcellularLocation>
        <location evidence="1">Cell outer membrane</location>
        <topology evidence="1">Multi-pass membrane protein</topology>
    </subcellularLocation>
</comment>
<reference evidence="12 13" key="1">
    <citation type="submission" date="2019-10" db="EMBL/GenBank/DDBJ databases">
        <title>Complete genome sequence of Vibrio sp. strain THAF100, isolated from non-filtered water from the water column of tank 6 of a marine aquarium containing stony-coral fragments. Water maintained at 26 degree C.</title>
        <authorList>
            <person name="Ruckert C."/>
            <person name="Franco A."/>
            <person name="Kalinowski J."/>
            <person name="Glaeser S."/>
        </authorList>
    </citation>
    <scope>NUCLEOTIDE SEQUENCE [LARGE SCALE GENOMIC DNA]</scope>
    <source>
        <strain evidence="12 13">THAF100</strain>
        <plasmid evidence="13">pthaf100_a</plasmid>
    </source>
</reference>
<feature type="domain" description="PapC-like C-terminal" evidence="10">
    <location>
        <begin position="749"/>
        <end position="801"/>
    </location>
</feature>
<evidence type="ECO:0000256" key="2">
    <source>
        <dbReference type="ARBA" id="ARBA00008064"/>
    </source>
</evidence>
<dbReference type="GO" id="GO:0009279">
    <property type="term" value="C:cell outer membrane"/>
    <property type="evidence" value="ECO:0007669"/>
    <property type="project" value="UniProtKB-SubCell"/>
</dbReference>
<dbReference type="InterPro" id="IPR043142">
    <property type="entry name" value="PapC-like_C_sf"/>
</dbReference>
<dbReference type="InterPro" id="IPR042186">
    <property type="entry name" value="FimD_plug_dom"/>
</dbReference>
<sequence length="821" mass="90829" precursor="true">MRCLLLSSIVVFSTPSLSYATNFNNFFIRSENSIDLSKFSTANFVEDGSYDLDVYINGEFLTTDKILFSNNEPCISEVLVDSLPFNDRGYKLYKEQIESIEGTVCYKIDKIEYTKVVSDLGKGRIDISTPQEYIANEYKYGFVPDRLWDDGISALYLDYNINYFSSQQDDENGWNDDLSTYGIVGANAGAFRFRANYQASNNYSGEFTSLYGYTPVRSIKSKLTFGNTQFGSDVYDSFQMTGVRLQSDDQMLPSNLRGYSPVVSGTVSTNAVITVRQQGNVLKVVNVNAGPYLIDDLAQASKGTLDVEVKQADGKIQHYQVNGADVLYLTRPNHLRYSVSAGVPESETYEHRPEFFSAEASYGINNYISVFSATLLSEDYQSYTVGTGVNLNYFGAASIDVSNAKAKLGDTSDVSGISYGVTYNNTLTDFGLGLRIAGYRFSEEQYYEFDEYLNSYDDVTSSFVYAANNNRKDEKQIALTQSFGVTSAYVSYTSNNYWDNRRDSSRYDVNLSHPINLNGINLYLTLNLYQADDSYLTYNYESGIREYSPSSGEKGWSLGISIPIGGSNSVSVQTNSRDGDYSQTLSYSGYDKGDGSNYRVAYDVYEGESNGVSGNYSRDLSFVSTSFGGSYKTDSFSQVNANATGTVLLSEHGLAYSALNSGTSRILIDSSVSDVTINGSHHEKTNEFGLALINGVTPYQKSYNTIDFKSLPDNIEVLDSVKSMVLTEGAIGYQKIKARKGSNFLAHLEGDKEVPFGALVFDDELNQEIGIVGQDSTVYVVGVNIDSNISVNWGDNESCHLVIDESILESQEVIRSVNCEN</sequence>
<keyword evidence="3" id="KW-0813">Transport</keyword>
<organism evidence="12 13">
    <name type="scientific">Vibrio aquimaris</name>
    <dbReference type="NCBI Taxonomy" id="2587862"/>
    <lineage>
        <taxon>Bacteria</taxon>
        <taxon>Pseudomonadati</taxon>
        <taxon>Pseudomonadota</taxon>
        <taxon>Gammaproteobacteria</taxon>
        <taxon>Vibrionales</taxon>
        <taxon>Vibrionaceae</taxon>
        <taxon>Vibrio</taxon>
    </lineage>
</organism>
<dbReference type="PANTHER" id="PTHR30451">
    <property type="entry name" value="OUTER MEMBRANE USHER PROTEIN"/>
    <property type="match status" value="1"/>
</dbReference>
<evidence type="ECO:0000256" key="8">
    <source>
        <dbReference type="ARBA" id="ARBA00023237"/>
    </source>
</evidence>
<evidence type="ECO:0000259" key="11">
    <source>
        <dbReference type="Pfam" id="PF13954"/>
    </source>
</evidence>
<keyword evidence="12" id="KW-0614">Plasmid</keyword>
<dbReference type="InterPro" id="IPR025885">
    <property type="entry name" value="PapC_N"/>
</dbReference>
<dbReference type="Gene3D" id="3.10.20.410">
    <property type="match status" value="1"/>
</dbReference>
<dbReference type="KEGG" id="vaq:FIV01_17420"/>
<dbReference type="Proteomes" id="UP000326936">
    <property type="component" value="Plasmid pTHAF100_a"/>
</dbReference>
<keyword evidence="8" id="KW-0998">Cell outer membrane</keyword>
<evidence type="ECO:0000256" key="7">
    <source>
        <dbReference type="ARBA" id="ARBA00023136"/>
    </source>
</evidence>
<evidence type="ECO:0000313" key="12">
    <source>
        <dbReference type="EMBL" id="QFT28173.1"/>
    </source>
</evidence>
<geneLocation type="plasmid" evidence="13">
    <name>pthaf100_a</name>
</geneLocation>
<dbReference type="InterPro" id="IPR037224">
    <property type="entry name" value="PapC_N_sf"/>
</dbReference>
<dbReference type="PANTHER" id="PTHR30451:SF10">
    <property type="entry name" value="OUTER MEMBRANE USHER PROTEIN YFCU-RELATED"/>
    <property type="match status" value="1"/>
</dbReference>
<dbReference type="AlphaFoldDB" id="A0A5P9CQE5"/>
<dbReference type="SUPFAM" id="SSF141729">
    <property type="entry name" value="FimD N-terminal domain-like"/>
    <property type="match status" value="1"/>
</dbReference>
<dbReference type="OrthoDB" id="6554712at2"/>
<keyword evidence="6 9" id="KW-0732">Signal</keyword>
<keyword evidence="13" id="KW-1185">Reference proteome</keyword>
<evidence type="ECO:0000256" key="4">
    <source>
        <dbReference type="ARBA" id="ARBA00022452"/>
    </source>
</evidence>
<name>A0A5P9CQE5_9VIBR</name>
<dbReference type="Gene3D" id="2.60.40.2610">
    <property type="entry name" value="Outer membrane usher protein FimD, plug domain"/>
    <property type="match status" value="1"/>
</dbReference>
<dbReference type="Pfam" id="PF13954">
    <property type="entry name" value="PapC_N"/>
    <property type="match status" value="1"/>
</dbReference>
<dbReference type="GO" id="GO:0015473">
    <property type="term" value="F:fimbrial usher porin activity"/>
    <property type="evidence" value="ECO:0007669"/>
    <property type="project" value="InterPro"/>
</dbReference>
<feature type="signal peptide" evidence="9">
    <location>
        <begin position="1"/>
        <end position="20"/>
    </location>
</feature>
<keyword evidence="5" id="KW-0812">Transmembrane</keyword>
<comment type="similarity">
    <text evidence="2">Belongs to the fimbrial export usher family.</text>
</comment>
<evidence type="ECO:0000313" key="13">
    <source>
        <dbReference type="Proteomes" id="UP000326936"/>
    </source>
</evidence>
<evidence type="ECO:0000256" key="1">
    <source>
        <dbReference type="ARBA" id="ARBA00004571"/>
    </source>
</evidence>
<evidence type="ECO:0000256" key="3">
    <source>
        <dbReference type="ARBA" id="ARBA00022448"/>
    </source>
</evidence>
<dbReference type="Pfam" id="PF00577">
    <property type="entry name" value="Usher"/>
    <property type="match status" value="1"/>
</dbReference>
<gene>
    <name evidence="12" type="primary">papC</name>
    <name evidence="12" type="ORF">FIV01_17420</name>
</gene>
<dbReference type="Pfam" id="PF13953">
    <property type="entry name" value="PapC_C"/>
    <property type="match status" value="1"/>
</dbReference>
<dbReference type="InterPro" id="IPR025949">
    <property type="entry name" value="PapC-like_C"/>
</dbReference>
<dbReference type="InterPro" id="IPR000015">
    <property type="entry name" value="Fimb_usher"/>
</dbReference>
<evidence type="ECO:0000259" key="10">
    <source>
        <dbReference type="Pfam" id="PF13953"/>
    </source>
</evidence>
<evidence type="ECO:0000256" key="6">
    <source>
        <dbReference type="ARBA" id="ARBA00022729"/>
    </source>
</evidence>
<feature type="domain" description="PapC N-terminal" evidence="11">
    <location>
        <begin position="22"/>
        <end position="163"/>
    </location>
</feature>
<evidence type="ECO:0000256" key="5">
    <source>
        <dbReference type="ARBA" id="ARBA00022692"/>
    </source>
</evidence>
<dbReference type="Gene3D" id="2.60.40.2070">
    <property type="match status" value="1"/>
</dbReference>
<dbReference type="Gene3D" id="2.60.40.3110">
    <property type="match status" value="1"/>
</dbReference>
<feature type="chain" id="PRO_5025010402" evidence="9">
    <location>
        <begin position="21"/>
        <end position="821"/>
    </location>
</feature>
<keyword evidence="4" id="KW-1134">Transmembrane beta strand</keyword>